<name>A0A1C7MH73_GRIFR</name>
<reference evidence="1 2" key="1">
    <citation type="submission" date="2016-03" db="EMBL/GenBank/DDBJ databases">
        <title>Whole genome sequencing of Grifola frondosa 9006-11.</title>
        <authorList>
            <person name="Min B."/>
            <person name="Park H."/>
            <person name="Kim J.-G."/>
            <person name="Cho H."/>
            <person name="Oh Y.-L."/>
            <person name="Kong W.-S."/>
            <person name="Choi I.-G."/>
        </authorList>
    </citation>
    <scope>NUCLEOTIDE SEQUENCE [LARGE SCALE GENOMIC DNA]</scope>
    <source>
        <strain evidence="1 2">9006-11</strain>
    </source>
</reference>
<protein>
    <submittedName>
        <fullName evidence="1">Uncharacterized protein</fullName>
    </submittedName>
</protein>
<dbReference type="AlphaFoldDB" id="A0A1C7MH73"/>
<dbReference type="Proteomes" id="UP000092993">
    <property type="component" value="Unassembled WGS sequence"/>
</dbReference>
<evidence type="ECO:0000313" key="1">
    <source>
        <dbReference type="EMBL" id="OBZ74364.1"/>
    </source>
</evidence>
<sequence length="79" mass="8720">MLRFLGFCIRGVLAHSLDDLTPLDYEAVLPTPLQMSSVYFHYDDDDGLFPINPDIDDGSVNASADFAALLIAQGKKQYP</sequence>
<organism evidence="1 2">
    <name type="scientific">Grifola frondosa</name>
    <name type="common">Maitake</name>
    <name type="synonym">Polyporus frondosus</name>
    <dbReference type="NCBI Taxonomy" id="5627"/>
    <lineage>
        <taxon>Eukaryota</taxon>
        <taxon>Fungi</taxon>
        <taxon>Dikarya</taxon>
        <taxon>Basidiomycota</taxon>
        <taxon>Agaricomycotina</taxon>
        <taxon>Agaricomycetes</taxon>
        <taxon>Polyporales</taxon>
        <taxon>Grifolaceae</taxon>
        <taxon>Grifola</taxon>
    </lineage>
</organism>
<evidence type="ECO:0000313" key="2">
    <source>
        <dbReference type="Proteomes" id="UP000092993"/>
    </source>
</evidence>
<keyword evidence="2" id="KW-1185">Reference proteome</keyword>
<accession>A0A1C7MH73</accession>
<dbReference type="EMBL" id="LUGG01000005">
    <property type="protein sequence ID" value="OBZ74364.1"/>
    <property type="molecule type" value="Genomic_DNA"/>
</dbReference>
<gene>
    <name evidence="1" type="ORF">A0H81_05216</name>
</gene>
<comment type="caution">
    <text evidence="1">The sequence shown here is derived from an EMBL/GenBank/DDBJ whole genome shotgun (WGS) entry which is preliminary data.</text>
</comment>
<proteinExistence type="predicted"/>